<dbReference type="InterPro" id="IPR049483">
    <property type="entry name" value="FAF1_2-like_UAS"/>
</dbReference>
<dbReference type="Pfam" id="PF00789">
    <property type="entry name" value="UBX"/>
    <property type="match status" value="1"/>
</dbReference>
<dbReference type="SMART" id="SM00594">
    <property type="entry name" value="UAS"/>
    <property type="match status" value="1"/>
</dbReference>
<dbReference type="AlphaFoldDB" id="A0A9D5H5L8"/>
<dbReference type="InterPro" id="IPR001012">
    <property type="entry name" value="UBX_dom"/>
</dbReference>
<dbReference type="PANTHER" id="PTHR23322:SF1">
    <property type="entry name" value="FAS-ASSOCIATED FACTOR 2"/>
    <property type="match status" value="1"/>
</dbReference>
<sequence length="455" mass="50243">MADPSFEEKVFYFQAITGLNDHDLSTEILAAHGWDLELAVSSFTSTVAPDPPTQNPSSAASPPGRDHASPAPPSLAWRLATLPFYVVSGGVGLVAGTVGLGVWIAGGLLSRSLNLLGLLPRDQAAPRLIPFSPPASEAADFVTAFERDYGAAATAKPEFVMEGFSEALRRAQREHRQLFVYLHSPDHNDVPAFCRGCLCSATVATYLNENFVCWGGSIRGSEGFNMSNIFMASCFPYCAVVWVSGNQQMELLGQIEGPKSPEEMLGILQQVVEWSTPALVAARLQDEERRNNLRLREEQDAAYRAALEADQAREQQKKEEQEILEREAAEAERKRIEEEEAQERAAQDAVKKEAALAEQRQEKAMSLGAEPEKAPDVTQVLVRFPTGERKERRFHSSATIKSLYDFVDSLDHLNTEKYRLVSNFPRISFGPEKYSLSLKEAGLHPQASLFVEVES</sequence>
<dbReference type="CDD" id="cd02958">
    <property type="entry name" value="UAS"/>
    <property type="match status" value="1"/>
</dbReference>
<dbReference type="CDD" id="cd14353">
    <property type="entry name" value="UBA_FAF"/>
    <property type="match status" value="1"/>
</dbReference>
<dbReference type="GO" id="GO:0005783">
    <property type="term" value="C:endoplasmic reticulum"/>
    <property type="evidence" value="ECO:0007669"/>
    <property type="project" value="TreeGrafter"/>
</dbReference>
<feature type="transmembrane region" description="Helical" evidence="3">
    <location>
        <begin position="82"/>
        <end position="109"/>
    </location>
</feature>
<evidence type="ECO:0000313" key="6">
    <source>
        <dbReference type="Proteomes" id="UP001085076"/>
    </source>
</evidence>
<dbReference type="InterPro" id="IPR006577">
    <property type="entry name" value="UAS"/>
</dbReference>
<dbReference type="Pfam" id="PF21021">
    <property type="entry name" value="FAF1"/>
    <property type="match status" value="1"/>
</dbReference>
<dbReference type="PANTHER" id="PTHR23322">
    <property type="entry name" value="FAS-ASSOCIATED PROTEIN"/>
    <property type="match status" value="1"/>
</dbReference>
<dbReference type="EMBL" id="JAGGNH010000009">
    <property type="protein sequence ID" value="KAJ0964083.1"/>
    <property type="molecule type" value="Genomic_DNA"/>
</dbReference>
<organism evidence="5 6">
    <name type="scientific">Dioscorea zingiberensis</name>
    <dbReference type="NCBI Taxonomy" id="325984"/>
    <lineage>
        <taxon>Eukaryota</taxon>
        <taxon>Viridiplantae</taxon>
        <taxon>Streptophyta</taxon>
        <taxon>Embryophyta</taxon>
        <taxon>Tracheophyta</taxon>
        <taxon>Spermatophyta</taxon>
        <taxon>Magnoliopsida</taxon>
        <taxon>Liliopsida</taxon>
        <taxon>Dioscoreales</taxon>
        <taxon>Dioscoreaceae</taxon>
        <taxon>Dioscorea</taxon>
    </lineage>
</organism>
<protein>
    <recommendedName>
        <fullName evidence="4">UBX domain-containing protein</fullName>
    </recommendedName>
</protein>
<dbReference type="SUPFAM" id="SSF52833">
    <property type="entry name" value="Thioredoxin-like"/>
    <property type="match status" value="1"/>
</dbReference>
<evidence type="ECO:0000256" key="2">
    <source>
        <dbReference type="SAM" id="MobiDB-lite"/>
    </source>
</evidence>
<feature type="region of interest" description="Disordered" evidence="2">
    <location>
        <begin position="45"/>
        <end position="72"/>
    </location>
</feature>
<dbReference type="SMART" id="SM00166">
    <property type="entry name" value="UBX"/>
    <property type="match status" value="1"/>
</dbReference>
<reference evidence="5" key="1">
    <citation type="submission" date="2021-03" db="EMBL/GenBank/DDBJ databases">
        <authorList>
            <person name="Li Z."/>
            <person name="Yang C."/>
        </authorList>
    </citation>
    <scope>NUCLEOTIDE SEQUENCE</scope>
    <source>
        <strain evidence="5">Dzin_1.0</strain>
        <tissue evidence="5">Leaf</tissue>
    </source>
</reference>
<evidence type="ECO:0000259" key="4">
    <source>
        <dbReference type="PROSITE" id="PS50033"/>
    </source>
</evidence>
<keyword evidence="3" id="KW-1133">Transmembrane helix</keyword>
<dbReference type="OrthoDB" id="1026733at2759"/>
<dbReference type="Gene3D" id="3.40.30.10">
    <property type="entry name" value="Glutaredoxin"/>
    <property type="match status" value="1"/>
</dbReference>
<dbReference type="Pfam" id="PF14555">
    <property type="entry name" value="UBA_4"/>
    <property type="match status" value="1"/>
</dbReference>
<keyword evidence="6" id="KW-1185">Reference proteome</keyword>
<proteinExistence type="predicted"/>
<feature type="region of interest" description="Disordered" evidence="2">
    <location>
        <begin position="309"/>
        <end position="372"/>
    </location>
</feature>
<keyword evidence="3" id="KW-0472">Membrane</keyword>
<comment type="caution">
    <text evidence="5">The sequence shown here is derived from an EMBL/GenBank/DDBJ whole genome shotgun (WGS) entry which is preliminary data.</text>
</comment>
<feature type="domain" description="UBX" evidence="4">
    <location>
        <begin position="373"/>
        <end position="451"/>
    </location>
</feature>
<feature type="compositionally biased region" description="Basic and acidic residues" evidence="2">
    <location>
        <begin position="310"/>
        <end position="363"/>
    </location>
</feature>
<dbReference type="PROSITE" id="PS50033">
    <property type="entry name" value="UBX"/>
    <property type="match status" value="1"/>
</dbReference>
<name>A0A9D5H5L8_9LILI</name>
<dbReference type="GO" id="GO:0043130">
    <property type="term" value="F:ubiquitin binding"/>
    <property type="evidence" value="ECO:0007669"/>
    <property type="project" value="TreeGrafter"/>
</dbReference>
<dbReference type="InterPro" id="IPR050730">
    <property type="entry name" value="UBX_domain-protein"/>
</dbReference>
<dbReference type="GO" id="GO:0036503">
    <property type="term" value="P:ERAD pathway"/>
    <property type="evidence" value="ECO:0007669"/>
    <property type="project" value="TreeGrafter"/>
</dbReference>
<evidence type="ECO:0000256" key="3">
    <source>
        <dbReference type="SAM" id="Phobius"/>
    </source>
</evidence>
<dbReference type="SUPFAM" id="SSF54236">
    <property type="entry name" value="Ubiquitin-like"/>
    <property type="match status" value="1"/>
</dbReference>
<accession>A0A9D5H5L8</accession>
<dbReference type="InterPro" id="IPR029071">
    <property type="entry name" value="Ubiquitin-like_domsf"/>
</dbReference>
<dbReference type="InterPro" id="IPR036249">
    <property type="entry name" value="Thioredoxin-like_sf"/>
</dbReference>
<evidence type="ECO:0000256" key="1">
    <source>
        <dbReference type="ARBA" id="ARBA00023054"/>
    </source>
</evidence>
<reference evidence="5" key="2">
    <citation type="journal article" date="2022" name="Hortic Res">
        <title>The genome of Dioscorea zingiberensis sheds light on the biosynthesis, origin and evolution of the medicinally important diosgenin saponins.</title>
        <authorList>
            <person name="Li Y."/>
            <person name="Tan C."/>
            <person name="Li Z."/>
            <person name="Guo J."/>
            <person name="Li S."/>
            <person name="Chen X."/>
            <person name="Wang C."/>
            <person name="Dai X."/>
            <person name="Yang H."/>
            <person name="Song W."/>
            <person name="Hou L."/>
            <person name="Xu J."/>
            <person name="Tong Z."/>
            <person name="Xu A."/>
            <person name="Yuan X."/>
            <person name="Wang W."/>
            <person name="Yang Q."/>
            <person name="Chen L."/>
            <person name="Sun Z."/>
            <person name="Wang K."/>
            <person name="Pan B."/>
            <person name="Chen J."/>
            <person name="Bao Y."/>
            <person name="Liu F."/>
            <person name="Qi X."/>
            <person name="Gang D.R."/>
            <person name="Wen J."/>
            <person name="Li J."/>
        </authorList>
    </citation>
    <scope>NUCLEOTIDE SEQUENCE</scope>
    <source>
        <strain evidence="5">Dzin_1.0</strain>
    </source>
</reference>
<dbReference type="Gene3D" id="1.10.8.10">
    <property type="entry name" value="DNA helicase RuvA subunit, C-terminal domain"/>
    <property type="match status" value="1"/>
</dbReference>
<dbReference type="Proteomes" id="UP001085076">
    <property type="component" value="Miscellaneous, Linkage group lg09"/>
</dbReference>
<dbReference type="Gene3D" id="3.10.20.90">
    <property type="entry name" value="Phosphatidylinositol 3-kinase Catalytic Subunit, Chain A, domain 1"/>
    <property type="match status" value="1"/>
</dbReference>
<gene>
    <name evidence="5" type="ORF">J5N97_029205</name>
</gene>
<dbReference type="CDD" id="cd01767">
    <property type="entry name" value="UBX"/>
    <property type="match status" value="1"/>
</dbReference>
<keyword evidence="3" id="KW-0812">Transmembrane</keyword>
<keyword evidence="1" id="KW-0175">Coiled coil</keyword>
<evidence type="ECO:0000313" key="5">
    <source>
        <dbReference type="EMBL" id="KAJ0964083.1"/>
    </source>
</evidence>